<dbReference type="PANTHER" id="PTHR19855:SF12">
    <property type="entry name" value="WD REPEAT-CONTAINING PROTEIN 37"/>
    <property type="match status" value="1"/>
</dbReference>
<reference evidence="10" key="2">
    <citation type="submission" date="2021-01" db="UniProtKB">
        <authorList>
            <consortium name="EnsemblMetazoa"/>
        </authorList>
    </citation>
    <scope>IDENTIFICATION</scope>
</reference>
<evidence type="ECO:0000256" key="3">
    <source>
        <dbReference type="ARBA" id="ARBA00022490"/>
    </source>
</evidence>
<evidence type="ECO:0000313" key="10">
    <source>
        <dbReference type="EnsemblMetazoa" id="XP_030828904"/>
    </source>
</evidence>
<feature type="compositionally biased region" description="Basic and acidic residues" evidence="9">
    <location>
        <begin position="21"/>
        <end position="34"/>
    </location>
</feature>
<evidence type="ECO:0000256" key="5">
    <source>
        <dbReference type="ARBA" id="ARBA00022737"/>
    </source>
</evidence>
<dbReference type="SUPFAM" id="SSF50978">
    <property type="entry name" value="WD40 repeat-like"/>
    <property type="match status" value="1"/>
</dbReference>
<dbReference type="SMART" id="SM00320">
    <property type="entry name" value="WD40"/>
    <property type="match status" value="7"/>
</dbReference>
<dbReference type="KEGG" id="spu:115919390"/>
<dbReference type="PROSITE" id="PS00678">
    <property type="entry name" value="WD_REPEATS_1"/>
    <property type="match status" value="1"/>
</dbReference>
<dbReference type="InterPro" id="IPR020472">
    <property type="entry name" value="WD40_PAC1"/>
</dbReference>
<dbReference type="GeneID" id="581583"/>
<dbReference type="InterPro" id="IPR015943">
    <property type="entry name" value="WD40/YVTN_repeat-like_dom_sf"/>
</dbReference>
<dbReference type="Pfam" id="PF00400">
    <property type="entry name" value="WD40"/>
    <property type="match status" value="5"/>
</dbReference>
<dbReference type="RefSeq" id="XP_030828903.1">
    <property type="nucleotide sequence ID" value="XM_030973043.1"/>
</dbReference>
<feature type="repeat" description="WD" evidence="8">
    <location>
        <begin position="359"/>
        <end position="399"/>
    </location>
</feature>
<dbReference type="OrthoDB" id="9984207at2759"/>
<feature type="repeat" description="WD" evidence="8">
    <location>
        <begin position="148"/>
        <end position="190"/>
    </location>
</feature>
<accession>A0A7M7MZJ8</accession>
<dbReference type="InterPro" id="IPR036322">
    <property type="entry name" value="WD40_repeat_dom_sf"/>
</dbReference>
<dbReference type="GO" id="GO:0005737">
    <property type="term" value="C:cytoplasm"/>
    <property type="evidence" value="ECO:0007669"/>
    <property type="project" value="UniProtKB-SubCell"/>
</dbReference>
<dbReference type="RefSeq" id="XP_030853109.1">
    <property type="nucleotide sequence ID" value="XM_030997249.1"/>
</dbReference>
<dbReference type="GeneID" id="115919390"/>
<feature type="region of interest" description="Disordered" evidence="9">
    <location>
        <begin position="229"/>
        <end position="255"/>
    </location>
</feature>
<dbReference type="RefSeq" id="XP_030828904.1">
    <property type="nucleotide sequence ID" value="XM_030973044.1"/>
</dbReference>
<evidence type="ECO:0000313" key="11">
    <source>
        <dbReference type="Proteomes" id="UP000007110"/>
    </source>
</evidence>
<keyword evidence="4 8" id="KW-0853">WD repeat</keyword>
<reference evidence="11" key="1">
    <citation type="submission" date="2015-02" db="EMBL/GenBank/DDBJ databases">
        <title>Genome sequencing for Strongylocentrotus purpuratus.</title>
        <authorList>
            <person name="Murali S."/>
            <person name="Liu Y."/>
            <person name="Vee V."/>
            <person name="English A."/>
            <person name="Wang M."/>
            <person name="Skinner E."/>
            <person name="Han Y."/>
            <person name="Muzny D.M."/>
            <person name="Worley K.C."/>
            <person name="Gibbs R.A."/>
        </authorList>
    </citation>
    <scope>NUCLEOTIDE SEQUENCE</scope>
</reference>
<feature type="region of interest" description="Disordered" evidence="9">
    <location>
        <begin position="1"/>
        <end position="35"/>
    </location>
</feature>
<evidence type="ECO:0000256" key="8">
    <source>
        <dbReference type="PROSITE-ProRule" id="PRU00221"/>
    </source>
</evidence>
<evidence type="ECO:0000256" key="1">
    <source>
        <dbReference type="ARBA" id="ARBA00004123"/>
    </source>
</evidence>
<evidence type="ECO:0000256" key="2">
    <source>
        <dbReference type="ARBA" id="ARBA00004496"/>
    </source>
</evidence>
<dbReference type="KEGG" id="spu:581583"/>
<dbReference type="OMA" id="TACIWGV"/>
<evidence type="ECO:0000256" key="7">
    <source>
        <dbReference type="ARBA" id="ARBA00040954"/>
    </source>
</evidence>
<dbReference type="Proteomes" id="UP000007110">
    <property type="component" value="Unassembled WGS sequence"/>
</dbReference>
<dbReference type="PROSITE" id="PS50082">
    <property type="entry name" value="WD_REPEATS_2"/>
    <property type="match status" value="5"/>
</dbReference>
<sequence>MPMEGNLKKGTKQRLSIRSSRLQEADMRTPRMAEEESILPPEMRSKIWKLFRQIERELEGMYEENIGLQQKVEILTDKLDAIQSGKSFSEAGASIDGAESSSKLSVKSKASSQLSQLILKPKAKGAGGKTVFSFKGTSSTGCQLMHHYNGHSDGVWEVSVSRGDAPLLATASADRTARLWCIETHSCVLQYLGHLGSVNSVRFHPSEPLLLTASGDNTAHVWKSNVSLPTIGQQPESKSCPSSGDDLDGSDKEEIDGTESENIIYVKAPQVMLEGHTSVLIAADWLAGGKQLVTASWDRTANLYDLETSAVVHSLTGHDQELTHACAHPTQKMVVTSSMDTTFRLWDFRDPSIHSVNVFQGHTDSVTSAAFASGDKVVSGSDDRTVKVWDLKNMRTPLAMIRTDSPVNRLSVSPTSNIMAIPQDNRNIRLYDLNGVRVGRLPRSNRQGHHRMVCCTAWNDETASCNLFSCGFDRQVLGWHVGMSQLVTS</sequence>
<dbReference type="EnsemblMetazoa" id="XM_030973045">
    <property type="protein sequence ID" value="XP_030828905"/>
    <property type="gene ID" value="LOC115919390"/>
</dbReference>
<dbReference type="EnsemblMetazoa" id="XM_030973043">
    <property type="protein sequence ID" value="XP_030828903"/>
    <property type="gene ID" value="LOC115919390"/>
</dbReference>
<organism evidence="10 11">
    <name type="scientific">Strongylocentrotus purpuratus</name>
    <name type="common">Purple sea urchin</name>
    <dbReference type="NCBI Taxonomy" id="7668"/>
    <lineage>
        <taxon>Eukaryota</taxon>
        <taxon>Metazoa</taxon>
        <taxon>Echinodermata</taxon>
        <taxon>Eleutherozoa</taxon>
        <taxon>Echinozoa</taxon>
        <taxon>Echinoidea</taxon>
        <taxon>Euechinoidea</taxon>
        <taxon>Echinacea</taxon>
        <taxon>Camarodonta</taxon>
        <taxon>Echinidea</taxon>
        <taxon>Strongylocentrotidae</taxon>
        <taxon>Strongylocentrotus</taxon>
    </lineage>
</organism>
<name>A0A7M7MZJ8_STRPU</name>
<dbReference type="EnsemblMetazoa" id="XM_030997249">
    <property type="protein sequence ID" value="XP_030853109"/>
    <property type="gene ID" value="LOC581583"/>
</dbReference>
<dbReference type="PRINTS" id="PR00320">
    <property type="entry name" value="GPROTEINBRPT"/>
</dbReference>
<comment type="subcellular location">
    <subcellularLocation>
        <location evidence="2">Cytoplasm</location>
    </subcellularLocation>
    <subcellularLocation>
        <location evidence="1">Nucleus</location>
    </subcellularLocation>
</comment>
<dbReference type="PROSITE" id="PS50294">
    <property type="entry name" value="WD_REPEATS_REGION"/>
    <property type="match status" value="4"/>
</dbReference>
<dbReference type="InterPro" id="IPR001680">
    <property type="entry name" value="WD40_rpt"/>
</dbReference>
<dbReference type="GO" id="GO:0005634">
    <property type="term" value="C:nucleus"/>
    <property type="evidence" value="ECO:0007669"/>
    <property type="project" value="UniProtKB-SubCell"/>
</dbReference>
<dbReference type="PANTHER" id="PTHR19855">
    <property type="entry name" value="WD40 REPEAT PROTEIN 12, 37"/>
    <property type="match status" value="1"/>
</dbReference>
<evidence type="ECO:0000256" key="4">
    <source>
        <dbReference type="ARBA" id="ARBA00022574"/>
    </source>
</evidence>
<keyword evidence="3" id="KW-0963">Cytoplasm</keyword>
<dbReference type="InterPro" id="IPR019775">
    <property type="entry name" value="WD40_repeat_CS"/>
</dbReference>
<protein>
    <recommendedName>
        <fullName evidence="7">WD repeat-containing protein 37</fullName>
    </recommendedName>
</protein>
<dbReference type="InParanoid" id="A0A7M7MZJ8"/>
<dbReference type="EnsemblMetazoa" id="XM_030973044">
    <property type="protein sequence ID" value="XP_030828904"/>
    <property type="gene ID" value="LOC115919390"/>
</dbReference>
<evidence type="ECO:0000256" key="6">
    <source>
        <dbReference type="ARBA" id="ARBA00023242"/>
    </source>
</evidence>
<proteinExistence type="predicted"/>
<dbReference type="AlphaFoldDB" id="A0A7M7MZJ8"/>
<dbReference type="Gene3D" id="2.130.10.10">
    <property type="entry name" value="YVTN repeat-like/Quinoprotein amine dehydrogenase"/>
    <property type="match status" value="3"/>
</dbReference>
<dbReference type="FunFam" id="2.130.10.10:FF:002921">
    <property type="entry name" value="Predicted protein"/>
    <property type="match status" value="1"/>
</dbReference>
<dbReference type="CDD" id="cd00200">
    <property type="entry name" value="WD40"/>
    <property type="match status" value="1"/>
</dbReference>
<feature type="repeat" description="WD" evidence="8">
    <location>
        <begin position="273"/>
        <end position="314"/>
    </location>
</feature>
<feature type="compositionally biased region" description="Acidic residues" evidence="9">
    <location>
        <begin position="245"/>
        <end position="255"/>
    </location>
</feature>
<keyword evidence="11" id="KW-1185">Reference proteome</keyword>
<feature type="compositionally biased region" description="Polar residues" evidence="9">
    <location>
        <begin position="229"/>
        <end position="242"/>
    </location>
</feature>
<keyword evidence="5" id="KW-0677">Repeat</keyword>
<feature type="repeat" description="WD" evidence="8">
    <location>
        <begin position="315"/>
        <end position="356"/>
    </location>
</feature>
<keyword evidence="6" id="KW-0539">Nucleus</keyword>
<dbReference type="RefSeq" id="XP_030828905.1">
    <property type="nucleotide sequence ID" value="XM_030973045.1"/>
</dbReference>
<feature type="repeat" description="WD" evidence="8">
    <location>
        <begin position="191"/>
        <end position="223"/>
    </location>
</feature>
<evidence type="ECO:0000256" key="9">
    <source>
        <dbReference type="SAM" id="MobiDB-lite"/>
    </source>
</evidence>